<dbReference type="PROSITE" id="PS50835">
    <property type="entry name" value="IG_LIKE"/>
    <property type="match status" value="1"/>
</dbReference>
<protein>
    <recommendedName>
        <fullName evidence="1">Ig-like domain-containing protein</fullName>
    </recommendedName>
</protein>
<dbReference type="SMART" id="SM00409">
    <property type="entry name" value="IG"/>
    <property type="match status" value="1"/>
</dbReference>
<dbReference type="Gene3D" id="2.60.40.10">
    <property type="entry name" value="Immunoglobulins"/>
    <property type="match status" value="1"/>
</dbReference>
<dbReference type="InterPro" id="IPR007110">
    <property type="entry name" value="Ig-like_dom"/>
</dbReference>
<dbReference type="EMBL" id="UINC01107449">
    <property type="protein sequence ID" value="SVC72827.1"/>
    <property type="molecule type" value="Genomic_DNA"/>
</dbReference>
<gene>
    <name evidence="2" type="ORF">METZ01_LOCUS325681</name>
</gene>
<dbReference type="AlphaFoldDB" id="A0A382PIZ9"/>
<evidence type="ECO:0000313" key="2">
    <source>
        <dbReference type="EMBL" id="SVC72827.1"/>
    </source>
</evidence>
<reference evidence="2" key="1">
    <citation type="submission" date="2018-05" db="EMBL/GenBank/DDBJ databases">
        <authorList>
            <person name="Lanie J.A."/>
            <person name="Ng W.-L."/>
            <person name="Kazmierczak K.M."/>
            <person name="Andrzejewski T.M."/>
            <person name="Davidsen T.M."/>
            <person name="Wayne K.J."/>
            <person name="Tettelin H."/>
            <person name="Glass J.I."/>
            <person name="Rusch D."/>
            <person name="Podicherti R."/>
            <person name="Tsui H.-C.T."/>
            <person name="Winkler M.E."/>
        </authorList>
    </citation>
    <scope>NUCLEOTIDE SEQUENCE</scope>
</reference>
<dbReference type="InterPro" id="IPR003599">
    <property type="entry name" value="Ig_sub"/>
</dbReference>
<evidence type="ECO:0000259" key="1">
    <source>
        <dbReference type="PROSITE" id="PS50835"/>
    </source>
</evidence>
<dbReference type="InterPro" id="IPR013783">
    <property type="entry name" value="Ig-like_fold"/>
</dbReference>
<dbReference type="Pfam" id="PF07679">
    <property type="entry name" value="I-set"/>
    <property type="match status" value="1"/>
</dbReference>
<accession>A0A382PIZ9</accession>
<organism evidence="2">
    <name type="scientific">marine metagenome</name>
    <dbReference type="NCBI Taxonomy" id="408172"/>
    <lineage>
        <taxon>unclassified sequences</taxon>
        <taxon>metagenomes</taxon>
        <taxon>ecological metagenomes</taxon>
    </lineage>
</organism>
<name>A0A382PIZ9_9ZZZZ</name>
<sequence>FDSVELGPPVDELAVESEAAWTRTGPEGWTVDASGVPGNSEDHVGYLADEDEDGFPDNDGVSEWAGWSFADYSWWVQVAGDQSRSSFSLARNVVAVADPDEWDDKAHADGAANGWYKTFMTTPEIDVSGIVAGTLFANFHSSWRPEFDGNYHQEGYILASYDGAEAVEVLTWVSDTGSPNYHDHNQNEVVILPLNNPDGATKLQLTFGMREAGNDWWWAIDNLVVFGGASASASADLGGSISFEVVAEGTEPISYEWYHDGTAIEEGTGSILALTDLEVGDAGNYYVIISNAANEVTSEMVSLTVHLPPTITGLTKLKEGLAPDLSATAEVTGDEEEPTIYTW</sequence>
<feature type="non-terminal residue" evidence="2">
    <location>
        <position position="343"/>
    </location>
</feature>
<dbReference type="InterPro" id="IPR013098">
    <property type="entry name" value="Ig_I-set"/>
</dbReference>
<dbReference type="SUPFAM" id="SSF48726">
    <property type="entry name" value="Immunoglobulin"/>
    <property type="match status" value="1"/>
</dbReference>
<feature type="non-terminal residue" evidence="2">
    <location>
        <position position="1"/>
    </location>
</feature>
<dbReference type="InterPro" id="IPR036179">
    <property type="entry name" value="Ig-like_dom_sf"/>
</dbReference>
<feature type="domain" description="Ig-like" evidence="1">
    <location>
        <begin position="221"/>
        <end position="304"/>
    </location>
</feature>
<proteinExistence type="predicted"/>